<evidence type="ECO:0000313" key="1">
    <source>
        <dbReference type="EMBL" id="NLR94774.1"/>
    </source>
</evidence>
<comment type="caution">
    <text evidence="1">The sequence shown here is derived from an EMBL/GenBank/DDBJ whole genome shotgun (WGS) entry which is preliminary data.</text>
</comment>
<sequence length="176" mass="20152">MNYQSKIHSIRKNNVVTIYVPNFCLNELSQKFTLDIINTLEKINTDTSIDMVILRTVQENYFLPKFPIDDKSFSANKILKSDYFIKLTQMIQNMRAMTVAVIEGTANFISSSFLKAYDLSYATENTAFTNKLNINSSELFSAKQAEDLGLITRVVPTDKIDITLDYLINTYTVEDE</sequence>
<gene>
    <name evidence="1" type="ORF">HGP29_26450</name>
</gene>
<dbReference type="Proteomes" id="UP000585050">
    <property type="component" value="Unassembled WGS sequence"/>
</dbReference>
<protein>
    <submittedName>
        <fullName evidence="1">Uncharacterized protein</fullName>
    </submittedName>
</protein>
<dbReference type="RefSeq" id="WP_168885484.1">
    <property type="nucleotide sequence ID" value="NZ_JABAIL010000015.1"/>
</dbReference>
<proteinExistence type="predicted"/>
<accession>A0A7X8XZ32</accession>
<dbReference type="EMBL" id="JABAIL010000015">
    <property type="protein sequence ID" value="NLR94774.1"/>
    <property type="molecule type" value="Genomic_DNA"/>
</dbReference>
<evidence type="ECO:0000313" key="2">
    <source>
        <dbReference type="Proteomes" id="UP000585050"/>
    </source>
</evidence>
<keyword evidence="2" id="KW-1185">Reference proteome</keyword>
<name>A0A7X8XZ32_9BACT</name>
<dbReference type="Gene3D" id="3.90.226.10">
    <property type="entry name" value="2-enoyl-CoA Hydratase, Chain A, domain 1"/>
    <property type="match status" value="1"/>
</dbReference>
<organism evidence="1 2">
    <name type="scientific">Flammeovirga agarivorans</name>
    <dbReference type="NCBI Taxonomy" id="2726742"/>
    <lineage>
        <taxon>Bacteria</taxon>
        <taxon>Pseudomonadati</taxon>
        <taxon>Bacteroidota</taxon>
        <taxon>Cytophagia</taxon>
        <taxon>Cytophagales</taxon>
        <taxon>Flammeovirgaceae</taxon>
        <taxon>Flammeovirga</taxon>
    </lineage>
</organism>
<dbReference type="AlphaFoldDB" id="A0A7X8XZ32"/>
<dbReference type="SUPFAM" id="SSF52096">
    <property type="entry name" value="ClpP/crotonase"/>
    <property type="match status" value="1"/>
</dbReference>
<dbReference type="InterPro" id="IPR029045">
    <property type="entry name" value="ClpP/crotonase-like_dom_sf"/>
</dbReference>
<reference evidence="1 2" key="1">
    <citation type="submission" date="2020-04" db="EMBL/GenBank/DDBJ databases">
        <title>Flammeovirga sp. SR4, a novel species isolated from seawater.</title>
        <authorList>
            <person name="Wang X."/>
        </authorList>
    </citation>
    <scope>NUCLEOTIDE SEQUENCE [LARGE SCALE GENOMIC DNA]</scope>
    <source>
        <strain evidence="1 2">SR4</strain>
    </source>
</reference>